<dbReference type="InterPro" id="IPR050373">
    <property type="entry name" value="Fibrinogen_C-term_domain"/>
</dbReference>
<dbReference type="Gene3D" id="3.90.215.10">
    <property type="entry name" value="Gamma Fibrinogen, chain A, domain 1"/>
    <property type="match status" value="1"/>
</dbReference>
<dbReference type="InterPro" id="IPR036056">
    <property type="entry name" value="Fibrinogen-like_C"/>
</dbReference>
<evidence type="ECO:0000259" key="4">
    <source>
        <dbReference type="PROSITE" id="PS51406"/>
    </source>
</evidence>
<evidence type="ECO:0000259" key="3">
    <source>
        <dbReference type="PROSITE" id="PS50222"/>
    </source>
</evidence>
<dbReference type="OrthoDB" id="6072984at2759"/>
<dbReference type="PANTHER" id="PTHR19143:SF394">
    <property type="entry name" value="ANGIOPOIETIN-RELATED PROTEIN 3-LIKE"/>
    <property type="match status" value="1"/>
</dbReference>
<feature type="chain" id="PRO_5032629956" description="Fibrinogen C-terminal domain-containing protein" evidence="2">
    <location>
        <begin position="27"/>
        <end position="538"/>
    </location>
</feature>
<feature type="domain" description="EF-hand" evidence="3">
    <location>
        <begin position="45"/>
        <end position="80"/>
    </location>
</feature>
<feature type="signal peptide" evidence="2">
    <location>
        <begin position="1"/>
        <end position="26"/>
    </location>
</feature>
<evidence type="ECO:0008006" key="7">
    <source>
        <dbReference type="Google" id="ProtNLM"/>
    </source>
</evidence>
<dbReference type="PROSITE" id="PS50222">
    <property type="entry name" value="EF_HAND_2"/>
    <property type="match status" value="1"/>
</dbReference>
<proteinExistence type="predicted"/>
<feature type="non-terminal residue" evidence="5">
    <location>
        <position position="1"/>
    </location>
</feature>
<dbReference type="SMART" id="SM00186">
    <property type="entry name" value="FBG"/>
    <property type="match status" value="1"/>
</dbReference>
<dbReference type="AlphaFoldDB" id="A0A8B6CPQ5"/>
<keyword evidence="1" id="KW-0106">Calcium</keyword>
<accession>A0A8B6CPQ5</accession>
<protein>
    <recommendedName>
        <fullName evidence="7">Fibrinogen C-terminal domain-containing protein</fullName>
    </recommendedName>
</protein>
<name>A0A8B6CPQ5_MYTGA</name>
<dbReference type="EMBL" id="UYJE01002157">
    <property type="protein sequence ID" value="VDI08261.1"/>
    <property type="molecule type" value="Genomic_DNA"/>
</dbReference>
<dbReference type="InterPro" id="IPR014716">
    <property type="entry name" value="Fibrinogen_a/b/g_C_1"/>
</dbReference>
<keyword evidence="2" id="KW-0732">Signal</keyword>
<organism evidence="5 6">
    <name type="scientific">Mytilus galloprovincialis</name>
    <name type="common">Mediterranean mussel</name>
    <dbReference type="NCBI Taxonomy" id="29158"/>
    <lineage>
        <taxon>Eukaryota</taxon>
        <taxon>Metazoa</taxon>
        <taxon>Spiralia</taxon>
        <taxon>Lophotrochozoa</taxon>
        <taxon>Mollusca</taxon>
        <taxon>Bivalvia</taxon>
        <taxon>Autobranchia</taxon>
        <taxon>Pteriomorphia</taxon>
        <taxon>Mytilida</taxon>
        <taxon>Mytiloidea</taxon>
        <taxon>Mytilidae</taxon>
        <taxon>Mytilinae</taxon>
        <taxon>Mytilus</taxon>
    </lineage>
</organism>
<evidence type="ECO:0000313" key="6">
    <source>
        <dbReference type="Proteomes" id="UP000596742"/>
    </source>
</evidence>
<dbReference type="SUPFAM" id="SSF47473">
    <property type="entry name" value="EF-hand"/>
    <property type="match status" value="1"/>
</dbReference>
<gene>
    <name evidence="5" type="ORF">MGAL_10B072322</name>
</gene>
<dbReference type="GO" id="GO:0005615">
    <property type="term" value="C:extracellular space"/>
    <property type="evidence" value="ECO:0007669"/>
    <property type="project" value="TreeGrafter"/>
</dbReference>
<dbReference type="Gene3D" id="1.10.238.10">
    <property type="entry name" value="EF-hand"/>
    <property type="match status" value="1"/>
</dbReference>
<evidence type="ECO:0000256" key="2">
    <source>
        <dbReference type="SAM" id="SignalP"/>
    </source>
</evidence>
<feature type="domain" description="Fibrinogen C-terminal" evidence="4">
    <location>
        <begin position="408"/>
        <end position="538"/>
    </location>
</feature>
<reference evidence="5" key="1">
    <citation type="submission" date="2018-11" db="EMBL/GenBank/DDBJ databases">
        <authorList>
            <person name="Alioto T."/>
            <person name="Alioto T."/>
        </authorList>
    </citation>
    <scope>NUCLEOTIDE SEQUENCE</scope>
</reference>
<dbReference type="SUPFAM" id="SSF56496">
    <property type="entry name" value="Fibrinogen C-terminal domain-like"/>
    <property type="match status" value="1"/>
</dbReference>
<dbReference type="InterPro" id="IPR018247">
    <property type="entry name" value="EF_Hand_1_Ca_BS"/>
</dbReference>
<dbReference type="InterPro" id="IPR002048">
    <property type="entry name" value="EF_hand_dom"/>
</dbReference>
<dbReference type="Proteomes" id="UP000596742">
    <property type="component" value="Unassembled WGS sequence"/>
</dbReference>
<sequence>TEQHSYKKMKTLLVLTTLVIAGHCLLEDILGNIPENKRSLVTRSSYENTLNFLYRIADNNRNGRLSASELAQYTQPKDGKTPLENARETVRLCDTNNDHELTKTDGGQFCLSCSDAPDMASCRQITQCKNEEVCFVHKYSNDKDQIRYDMGCSYPEVCLKDEPAHLFGKRSDHNHILCQQCCNNTHICNADLPCNGHIQDEVCLSCGGVETPKACFRNTSCNKEEVCYMHKYRTESGKLLYDFGCKPASLCVHTYNNVFGRQISEGKHQICEECCHGSHLCNRNITCNHFNQNSVNGSCSTTYECRSNLLCLTGTCKCQSDAYYWGDDRCMSRKAAYIHCEKSNECQESLKCINLTCQCIDTEFWNGSSCIIRKNHEQSCLLSTECKRTLYCNHQHCTCDHNDYWTGHVCSESGSECAYIESSSPDGVYEIFPDSKNSVLTYCVGPGRKWTVIQRRFNGSVSFDKTWMEYKYGFGSAFGELWLGNEYIHLISNQGPHEISIKIVVSNGVIKYANYSMFKISDESSGYALTITGYSGDA</sequence>
<comment type="caution">
    <text evidence="5">The sequence shown here is derived from an EMBL/GenBank/DDBJ whole genome shotgun (WGS) entry which is preliminary data.</text>
</comment>
<dbReference type="InterPro" id="IPR011992">
    <property type="entry name" value="EF-hand-dom_pair"/>
</dbReference>
<dbReference type="GO" id="GO:0005509">
    <property type="term" value="F:calcium ion binding"/>
    <property type="evidence" value="ECO:0007669"/>
    <property type="project" value="InterPro"/>
</dbReference>
<evidence type="ECO:0000256" key="1">
    <source>
        <dbReference type="ARBA" id="ARBA00022837"/>
    </source>
</evidence>
<dbReference type="PROSITE" id="PS00018">
    <property type="entry name" value="EF_HAND_1"/>
    <property type="match status" value="1"/>
</dbReference>
<dbReference type="InterPro" id="IPR002181">
    <property type="entry name" value="Fibrinogen_a/b/g_C_dom"/>
</dbReference>
<dbReference type="Pfam" id="PF00147">
    <property type="entry name" value="Fibrinogen_C"/>
    <property type="match status" value="1"/>
</dbReference>
<dbReference type="PROSITE" id="PS51406">
    <property type="entry name" value="FIBRINOGEN_C_2"/>
    <property type="match status" value="1"/>
</dbReference>
<evidence type="ECO:0000313" key="5">
    <source>
        <dbReference type="EMBL" id="VDI08261.1"/>
    </source>
</evidence>
<keyword evidence="6" id="KW-1185">Reference proteome</keyword>
<dbReference type="PANTHER" id="PTHR19143">
    <property type="entry name" value="FIBRINOGEN/TENASCIN/ANGIOPOEITIN"/>
    <property type="match status" value="1"/>
</dbReference>
<feature type="non-terminal residue" evidence="5">
    <location>
        <position position="538"/>
    </location>
</feature>